<evidence type="ECO:0000313" key="3">
    <source>
        <dbReference type="Proteomes" id="UP000610594"/>
    </source>
</evidence>
<accession>A0ABX0N0G7</accession>
<organism evidence="2 3">
    <name type="scientific">Massilia genomosp. 1</name>
    <dbReference type="NCBI Taxonomy" id="2609280"/>
    <lineage>
        <taxon>Bacteria</taxon>
        <taxon>Pseudomonadati</taxon>
        <taxon>Pseudomonadota</taxon>
        <taxon>Betaproteobacteria</taxon>
        <taxon>Burkholderiales</taxon>
        <taxon>Oxalobacteraceae</taxon>
        <taxon>Telluria group</taxon>
        <taxon>Massilia</taxon>
    </lineage>
</organism>
<reference evidence="2 3" key="1">
    <citation type="submission" date="2019-10" db="EMBL/GenBank/DDBJ databases">
        <title>Taxonomy of Antarctic Massilia spp.: description of Massilia rubra sp. nov., Massilia aquatica sp. nov., Massilia mucilaginosa sp. nov., Massilia frigida sp. nov. isolated from streams, lakes and regoliths.</title>
        <authorList>
            <person name="Holochova P."/>
            <person name="Sedlacek I."/>
            <person name="Kralova S."/>
            <person name="Maslanova I."/>
            <person name="Busse H.-J."/>
            <person name="Stankova E."/>
            <person name="Vrbovska V."/>
            <person name="Kovarovic V."/>
            <person name="Bartak M."/>
            <person name="Svec P."/>
            <person name="Pantucek R."/>
        </authorList>
    </citation>
    <scope>NUCLEOTIDE SEQUENCE [LARGE SCALE GENOMIC DNA]</scope>
    <source>
        <strain evidence="2 3">CCM 8694</strain>
    </source>
</reference>
<evidence type="ECO:0000313" key="2">
    <source>
        <dbReference type="EMBL" id="NHZ65014.1"/>
    </source>
</evidence>
<keyword evidence="1" id="KW-0812">Transmembrane</keyword>
<dbReference type="Proteomes" id="UP000610594">
    <property type="component" value="Unassembled WGS sequence"/>
</dbReference>
<evidence type="ECO:0000256" key="1">
    <source>
        <dbReference type="SAM" id="Phobius"/>
    </source>
</evidence>
<proteinExistence type="predicted"/>
<name>A0ABX0N0G7_9BURK</name>
<feature type="transmembrane region" description="Helical" evidence="1">
    <location>
        <begin position="149"/>
        <end position="168"/>
    </location>
</feature>
<evidence type="ECO:0008006" key="4">
    <source>
        <dbReference type="Google" id="ProtNLM"/>
    </source>
</evidence>
<keyword evidence="3" id="KW-1185">Reference proteome</keyword>
<sequence length="213" mass="24304">MDLRLWFFAQGKTLFHPVSRAWRWNTRNRTCRRFTEAAPHLLQEQEVVAPEIDRIYNGWMKNPYQSAASSAPEVTRPARKRPLSVWLLLLVLGGLMTFHTIVTISIAGFMASHQPQEPIFLVANIAGRLGILALGGGILLAIVRRRQWARWLGVLVMGVLTFALFFIPDTTQYANDIQRSAGFVIRTILTPALMVWWRCAFGFSSKARRYFAN</sequence>
<keyword evidence="1" id="KW-0472">Membrane</keyword>
<protein>
    <recommendedName>
        <fullName evidence="4">DUF2569 domain-containing protein</fullName>
    </recommendedName>
</protein>
<feature type="transmembrane region" description="Helical" evidence="1">
    <location>
        <begin position="85"/>
        <end position="107"/>
    </location>
</feature>
<feature type="transmembrane region" description="Helical" evidence="1">
    <location>
        <begin position="119"/>
        <end position="142"/>
    </location>
</feature>
<feature type="transmembrane region" description="Helical" evidence="1">
    <location>
        <begin position="180"/>
        <end position="199"/>
    </location>
</feature>
<gene>
    <name evidence="2" type="ORF">F1735_22390</name>
</gene>
<comment type="caution">
    <text evidence="2">The sequence shown here is derived from an EMBL/GenBank/DDBJ whole genome shotgun (WGS) entry which is preliminary data.</text>
</comment>
<dbReference type="EMBL" id="WHJF01000069">
    <property type="protein sequence ID" value="NHZ65014.1"/>
    <property type="molecule type" value="Genomic_DNA"/>
</dbReference>
<keyword evidence="1" id="KW-1133">Transmembrane helix</keyword>